<dbReference type="InterPro" id="IPR013762">
    <property type="entry name" value="Integrase-like_cat_sf"/>
</dbReference>
<dbReference type="Pfam" id="PF00589">
    <property type="entry name" value="Phage_integrase"/>
    <property type="match status" value="1"/>
</dbReference>
<gene>
    <name evidence="8" type="ORF">BG60_05755</name>
</gene>
<dbReference type="SUPFAM" id="SSF56349">
    <property type="entry name" value="DNA breaking-rejoining enzymes"/>
    <property type="match status" value="1"/>
</dbReference>
<dbReference type="PROSITE" id="PS51898">
    <property type="entry name" value="TYR_RECOMBINASE"/>
    <property type="match status" value="1"/>
</dbReference>
<evidence type="ECO:0000256" key="1">
    <source>
        <dbReference type="ARBA" id="ARBA00022908"/>
    </source>
</evidence>
<dbReference type="Gene3D" id="3.40.1360.10">
    <property type="match status" value="1"/>
</dbReference>
<dbReference type="GO" id="GO:0003677">
    <property type="term" value="F:DNA binding"/>
    <property type="evidence" value="ECO:0007669"/>
    <property type="project" value="UniProtKB-UniRule"/>
</dbReference>
<protein>
    <submittedName>
        <fullName evidence="8">Recombinase XerD</fullName>
    </submittedName>
</protein>
<dbReference type="InterPro" id="IPR006171">
    <property type="entry name" value="TOPRIM_dom"/>
</dbReference>
<dbReference type="AlphaFoldDB" id="A0A656QJX9"/>
<keyword evidence="3" id="KW-0233">DNA recombination</keyword>
<feature type="domain" description="Toprim" evidence="5">
    <location>
        <begin position="1"/>
        <end position="64"/>
    </location>
</feature>
<dbReference type="Proteomes" id="UP000027451">
    <property type="component" value="Unassembled WGS sequence"/>
</dbReference>
<dbReference type="InterPro" id="IPR044068">
    <property type="entry name" value="CB"/>
</dbReference>
<keyword evidence="9" id="KW-1185">Reference proteome</keyword>
<dbReference type="InterPro" id="IPR010998">
    <property type="entry name" value="Integrase_recombinase_N"/>
</dbReference>
<evidence type="ECO:0000259" key="6">
    <source>
        <dbReference type="PROSITE" id="PS51898"/>
    </source>
</evidence>
<dbReference type="PROSITE" id="PS51900">
    <property type="entry name" value="CB"/>
    <property type="match status" value="1"/>
</dbReference>
<dbReference type="EMBL" id="JFHD01000012">
    <property type="protein sequence ID" value="KDR29586.1"/>
    <property type="molecule type" value="Genomic_DNA"/>
</dbReference>
<evidence type="ECO:0000313" key="9">
    <source>
        <dbReference type="Proteomes" id="UP000027451"/>
    </source>
</evidence>
<dbReference type="PANTHER" id="PTHR30349:SF90">
    <property type="entry name" value="TYROSINE RECOMBINASE XERD"/>
    <property type="match status" value="1"/>
</dbReference>
<dbReference type="PANTHER" id="PTHR30349">
    <property type="entry name" value="PHAGE INTEGRASE-RELATED"/>
    <property type="match status" value="1"/>
</dbReference>
<evidence type="ECO:0000256" key="3">
    <source>
        <dbReference type="ARBA" id="ARBA00023172"/>
    </source>
</evidence>
<evidence type="ECO:0000256" key="2">
    <source>
        <dbReference type="ARBA" id="ARBA00023125"/>
    </source>
</evidence>
<sequence length="720" mass="78742">MTAAFGVEGFTDDHLALIKALGVERVIIAFDRDAAGDAGAAKLAERLMAEGFGCYRLKLPHGLDANEYALKVTPASKSLGALIRAAEWLGNGKAPERAASPDLAAVVKPAPSLAAKEAVEAASEKLHPVSSLPAAVEPAAPALEIACEVSEAEIVFALGAVRYRVRGFDAKAAGVLKVNVLASSGEWFHVDTLDLYHAKARTNYIARVAAELRVKEETVKADLGRVLLKLELLQAQADAPASSQDMSEADRRAALELLNAPDLLGRIVADFAACGVVGEETNKLVGYLAAVSRKLDTPLAVVIQSSSAAGKSSLMDAVLAFVPEEERIKYSEMTGQSLFYMGETNLKHKVLAICEEEGASRAAYALKLLQSDGELTIASTGKDAETGNLVTQEYRVEGPVSVMLIYVRLYVEWLEATGRTEQTVKGRAVRLERFVGWCEVRGLSQPEEITRAVLEAYQRYLYLYRKKDGKPLSIRTQETMLTPLRGWCKWLARERYVQYNAASELVLPRAPKLLPRVVLSVVQVERLMAQPDVSGNTGARDRAMLEVLYSTGMRRMELMNLTVSEIDLEGRTVMIRQGKGRRDRYIPMGERACYWVQRYLDEVRPHLVVREAWTLFLTDYGEAYSGNRLTDLVKRYMELAGIGNGACHALRHACATHMLENGADVRFIQALLGHADLSSTQIYTQVAIGKLKEIHAATHPAKLTASLLAAIDAEADEDAQ</sequence>
<feature type="domain" description="Tyr recombinase" evidence="6">
    <location>
        <begin position="512"/>
        <end position="696"/>
    </location>
</feature>
<evidence type="ECO:0000259" key="5">
    <source>
        <dbReference type="PROSITE" id="PS50880"/>
    </source>
</evidence>
<dbReference type="Gene3D" id="1.10.443.10">
    <property type="entry name" value="Intergrase catalytic core"/>
    <property type="match status" value="1"/>
</dbReference>
<evidence type="ECO:0000256" key="4">
    <source>
        <dbReference type="PROSITE-ProRule" id="PRU01248"/>
    </source>
</evidence>
<dbReference type="Gene3D" id="1.10.150.130">
    <property type="match status" value="1"/>
</dbReference>
<organism evidence="8 9">
    <name type="scientific">Caballeronia zhejiangensis</name>
    <dbReference type="NCBI Taxonomy" id="871203"/>
    <lineage>
        <taxon>Bacteria</taxon>
        <taxon>Pseudomonadati</taxon>
        <taxon>Pseudomonadota</taxon>
        <taxon>Betaproteobacteria</taxon>
        <taxon>Burkholderiales</taxon>
        <taxon>Burkholderiaceae</taxon>
        <taxon>Caballeronia</taxon>
    </lineage>
</organism>
<dbReference type="NCBIfam" id="NF002331">
    <property type="entry name" value="PRK01287.1"/>
    <property type="match status" value="1"/>
</dbReference>
<reference evidence="8 9" key="1">
    <citation type="submission" date="2014-03" db="EMBL/GenBank/DDBJ databases">
        <title>Draft Genome Sequences of Four Burkholderia Strains.</title>
        <authorList>
            <person name="Liu X.Y."/>
            <person name="Li C.X."/>
            <person name="Xu J.H."/>
        </authorList>
    </citation>
    <scope>NUCLEOTIDE SEQUENCE [LARGE SCALE GENOMIC DNA]</scope>
    <source>
        <strain evidence="8 9">OP-1</strain>
    </source>
</reference>
<dbReference type="Pfam" id="PF13155">
    <property type="entry name" value="Toprim_2"/>
    <property type="match status" value="1"/>
</dbReference>
<dbReference type="PROSITE" id="PS50880">
    <property type="entry name" value="TOPRIM"/>
    <property type="match status" value="1"/>
</dbReference>
<dbReference type="InterPro" id="IPR050090">
    <property type="entry name" value="Tyrosine_recombinase_XerCD"/>
</dbReference>
<feature type="domain" description="Core-binding (CB)" evidence="7">
    <location>
        <begin position="401"/>
        <end position="492"/>
    </location>
</feature>
<dbReference type="SUPFAM" id="SSF56731">
    <property type="entry name" value="DNA primase core"/>
    <property type="match status" value="1"/>
</dbReference>
<comment type="caution">
    <text evidence="8">The sequence shown here is derived from an EMBL/GenBank/DDBJ whole genome shotgun (WGS) entry which is preliminary data.</text>
</comment>
<keyword evidence="1" id="KW-0229">DNA integration</keyword>
<accession>A0A656QJX9</accession>
<name>A0A656QJX9_9BURK</name>
<evidence type="ECO:0000259" key="7">
    <source>
        <dbReference type="PROSITE" id="PS51900"/>
    </source>
</evidence>
<proteinExistence type="predicted"/>
<dbReference type="GO" id="GO:0015074">
    <property type="term" value="P:DNA integration"/>
    <property type="evidence" value="ECO:0007669"/>
    <property type="project" value="UniProtKB-KW"/>
</dbReference>
<evidence type="ECO:0000313" key="8">
    <source>
        <dbReference type="EMBL" id="KDR29586.1"/>
    </source>
</evidence>
<dbReference type="InterPro" id="IPR011010">
    <property type="entry name" value="DNA_brk_join_enz"/>
</dbReference>
<dbReference type="GO" id="GO:0006310">
    <property type="term" value="P:DNA recombination"/>
    <property type="evidence" value="ECO:0007669"/>
    <property type="project" value="UniProtKB-KW"/>
</dbReference>
<keyword evidence="2 4" id="KW-0238">DNA-binding</keyword>
<dbReference type="InterPro" id="IPR002104">
    <property type="entry name" value="Integrase_catalytic"/>
</dbReference>